<evidence type="ECO:0000256" key="3">
    <source>
        <dbReference type="ARBA" id="ARBA00022946"/>
    </source>
</evidence>
<keyword evidence="4" id="KW-0496">Mitochondrion</keyword>
<comment type="caution">
    <text evidence="6">The sequence shown here is derived from an EMBL/GenBank/DDBJ whole genome shotgun (WGS) entry which is preliminary data.</text>
</comment>
<comment type="subcellular location">
    <subcellularLocation>
        <location evidence="1">Mitochondrion</location>
    </subcellularLocation>
</comment>
<sequence length="309" mass="35233">MLLPTLSRRIVGANAARMALAMPRQVTNVQTIKLASSPCSIWGRYSYATVRHHSIDAQTIYEAKYAEKLRKAAEKEGITVEDLKLRIKEDALKRRKEATPSPVARNPSSAPKTSTDKTVEKVTSKAKMPYDSSAPSLDKIVKLDLLQNEDVKSITKIWTEYHSDKDCITAVIPSEVYDTLYKRSREFPMFVLPMPRESGIEFFLLQFNFHQCNFTSLLEYKTKGSEARPFLTISHFPELSESKGIVLMKGEISDKPRMIDAQNAQFLVFAIQQFYVTGGERKLGLVEKFHKAPQEFDYQELLDEVERLV</sequence>
<evidence type="ECO:0000256" key="2">
    <source>
        <dbReference type="ARBA" id="ARBA00009116"/>
    </source>
</evidence>
<keyword evidence="3" id="KW-0809">Transit peptide</keyword>
<feature type="region of interest" description="Disordered" evidence="5">
    <location>
        <begin position="94"/>
        <end position="125"/>
    </location>
</feature>
<accession>A0ABR3BFR6</accession>
<dbReference type="Proteomes" id="UP001448207">
    <property type="component" value="Unassembled WGS sequence"/>
</dbReference>
<evidence type="ECO:0000313" key="7">
    <source>
        <dbReference type="Proteomes" id="UP001448207"/>
    </source>
</evidence>
<name>A0ABR3BFR6_PHYBL</name>
<dbReference type="PANTHER" id="PTHR13126:SF0">
    <property type="entry name" value="ATP SYNTHASE MITOCHONDRIAL F1 COMPLEX ASSEMBLY FACTOR 1"/>
    <property type="match status" value="1"/>
</dbReference>
<dbReference type="Pfam" id="PF06644">
    <property type="entry name" value="ATP11"/>
    <property type="match status" value="1"/>
</dbReference>
<dbReference type="InterPro" id="IPR010591">
    <property type="entry name" value="ATP11"/>
</dbReference>
<feature type="compositionally biased region" description="Basic and acidic residues" evidence="5">
    <location>
        <begin position="114"/>
        <end position="123"/>
    </location>
</feature>
<comment type="similarity">
    <text evidence="2">Belongs to the ATP11 family.</text>
</comment>
<gene>
    <name evidence="6" type="ORF">J3Q64DRAFT_1714844</name>
</gene>
<evidence type="ECO:0000256" key="1">
    <source>
        <dbReference type="ARBA" id="ARBA00004173"/>
    </source>
</evidence>
<protein>
    <submittedName>
        <fullName evidence="6">ATP11 protein-domain-containing protein</fullName>
    </submittedName>
</protein>
<organism evidence="6 7">
    <name type="scientific">Phycomyces blakesleeanus</name>
    <dbReference type="NCBI Taxonomy" id="4837"/>
    <lineage>
        <taxon>Eukaryota</taxon>
        <taxon>Fungi</taxon>
        <taxon>Fungi incertae sedis</taxon>
        <taxon>Mucoromycota</taxon>
        <taxon>Mucoromycotina</taxon>
        <taxon>Mucoromycetes</taxon>
        <taxon>Mucorales</taxon>
        <taxon>Phycomycetaceae</taxon>
        <taxon>Phycomyces</taxon>
    </lineage>
</organism>
<keyword evidence="7" id="KW-1185">Reference proteome</keyword>
<reference evidence="6 7" key="1">
    <citation type="submission" date="2024-04" db="EMBL/GenBank/DDBJ databases">
        <title>Symmetric and asymmetric DNA N6-adenine methylation regulates different biological responses in Mucorales.</title>
        <authorList>
            <consortium name="Lawrence Berkeley National Laboratory"/>
            <person name="Lax C."/>
            <person name="Mondo S.J."/>
            <person name="Osorio-Concepcion M."/>
            <person name="Muszewska A."/>
            <person name="Corrochano-Luque M."/>
            <person name="Gutierrez G."/>
            <person name="Riley R."/>
            <person name="Lipzen A."/>
            <person name="Guo J."/>
            <person name="Hundley H."/>
            <person name="Amirebrahimi M."/>
            <person name="Ng V."/>
            <person name="Lorenzo-Gutierrez D."/>
            <person name="Binder U."/>
            <person name="Yang J."/>
            <person name="Song Y."/>
            <person name="Canovas D."/>
            <person name="Navarro E."/>
            <person name="Freitag M."/>
            <person name="Gabaldon T."/>
            <person name="Grigoriev I.V."/>
            <person name="Corrochano L.M."/>
            <person name="Nicolas F.E."/>
            <person name="Garre V."/>
        </authorList>
    </citation>
    <scope>NUCLEOTIDE SEQUENCE [LARGE SCALE GENOMIC DNA]</scope>
    <source>
        <strain evidence="6 7">L51</strain>
    </source>
</reference>
<proteinExistence type="inferred from homology"/>
<evidence type="ECO:0000313" key="6">
    <source>
        <dbReference type="EMBL" id="KAL0097707.1"/>
    </source>
</evidence>
<evidence type="ECO:0000256" key="4">
    <source>
        <dbReference type="ARBA" id="ARBA00023128"/>
    </source>
</evidence>
<dbReference type="EMBL" id="JBCLYO010000001">
    <property type="protein sequence ID" value="KAL0097707.1"/>
    <property type="molecule type" value="Genomic_DNA"/>
</dbReference>
<dbReference type="PANTHER" id="PTHR13126">
    <property type="entry name" value="CHAPERONE ATP11"/>
    <property type="match status" value="1"/>
</dbReference>
<evidence type="ECO:0000256" key="5">
    <source>
        <dbReference type="SAM" id="MobiDB-lite"/>
    </source>
</evidence>